<evidence type="ECO:0000313" key="2">
    <source>
        <dbReference type="EMBL" id="PVH94405.1"/>
    </source>
</evidence>
<organism evidence="2 3">
    <name type="scientific">Periconia macrospinosa</name>
    <dbReference type="NCBI Taxonomy" id="97972"/>
    <lineage>
        <taxon>Eukaryota</taxon>
        <taxon>Fungi</taxon>
        <taxon>Dikarya</taxon>
        <taxon>Ascomycota</taxon>
        <taxon>Pezizomycotina</taxon>
        <taxon>Dothideomycetes</taxon>
        <taxon>Pleosporomycetidae</taxon>
        <taxon>Pleosporales</taxon>
        <taxon>Massarineae</taxon>
        <taxon>Periconiaceae</taxon>
        <taxon>Periconia</taxon>
    </lineage>
</organism>
<keyword evidence="1" id="KW-0732">Signal</keyword>
<dbReference type="EMBL" id="KZ805536">
    <property type="protein sequence ID" value="PVH94405.1"/>
    <property type="molecule type" value="Genomic_DNA"/>
</dbReference>
<feature type="chain" id="PRO_5015967172" evidence="1">
    <location>
        <begin position="19"/>
        <end position="68"/>
    </location>
</feature>
<keyword evidence="3" id="KW-1185">Reference proteome</keyword>
<gene>
    <name evidence="2" type="ORF">DM02DRAFT_661068</name>
</gene>
<evidence type="ECO:0000256" key="1">
    <source>
        <dbReference type="SAM" id="SignalP"/>
    </source>
</evidence>
<protein>
    <submittedName>
        <fullName evidence="2">Uncharacterized protein</fullName>
    </submittedName>
</protein>
<dbReference type="AlphaFoldDB" id="A0A2V1D8L0"/>
<proteinExistence type="predicted"/>
<dbReference type="Proteomes" id="UP000244855">
    <property type="component" value="Unassembled WGS sequence"/>
</dbReference>
<accession>A0A2V1D8L0</accession>
<reference evidence="2 3" key="1">
    <citation type="journal article" date="2018" name="Sci. Rep.">
        <title>Comparative genomics provides insights into the lifestyle and reveals functional heterogeneity of dark septate endophytic fungi.</title>
        <authorList>
            <person name="Knapp D.G."/>
            <person name="Nemeth J.B."/>
            <person name="Barry K."/>
            <person name="Hainaut M."/>
            <person name="Henrissat B."/>
            <person name="Johnson J."/>
            <person name="Kuo A."/>
            <person name="Lim J.H.P."/>
            <person name="Lipzen A."/>
            <person name="Nolan M."/>
            <person name="Ohm R.A."/>
            <person name="Tamas L."/>
            <person name="Grigoriev I.V."/>
            <person name="Spatafora J.W."/>
            <person name="Nagy L.G."/>
            <person name="Kovacs G.M."/>
        </authorList>
    </citation>
    <scope>NUCLEOTIDE SEQUENCE [LARGE SCALE GENOMIC DNA]</scope>
    <source>
        <strain evidence="2 3">DSE2036</strain>
    </source>
</reference>
<evidence type="ECO:0000313" key="3">
    <source>
        <dbReference type="Proteomes" id="UP000244855"/>
    </source>
</evidence>
<name>A0A2V1D8L0_9PLEO</name>
<sequence>MQFSAIIATVALATSVAAVGGPNCGMNPSGKCFKARSLGLTNQVRAWVSARDASPAPEVVEAIEVQLE</sequence>
<feature type="signal peptide" evidence="1">
    <location>
        <begin position="1"/>
        <end position="18"/>
    </location>
</feature>